<keyword evidence="1" id="KW-0472">Membrane</keyword>
<proteinExistence type="predicted"/>
<dbReference type="EMBL" id="JAHQCS010000038">
    <property type="protein sequence ID" value="MBU9710603.1"/>
    <property type="molecule type" value="Genomic_DNA"/>
</dbReference>
<name>A0ABS6JE34_9BACI</name>
<sequence length="120" mass="14359">MRKMTGVKKGIIIGIWVIILSLILAVFLYIPVNKLIYENRVSSYLMNEMEYDNEDIRSIDAVWNFKLPRFYVIVVFEDEPEVEYTYFAHNHVIQIEYRIREQEDGAKTKESELINYVPIY</sequence>
<accession>A0ABS6JE34</accession>
<evidence type="ECO:0000256" key="1">
    <source>
        <dbReference type="SAM" id="Phobius"/>
    </source>
</evidence>
<evidence type="ECO:0000313" key="3">
    <source>
        <dbReference type="Proteomes" id="UP000784880"/>
    </source>
</evidence>
<comment type="caution">
    <text evidence="2">The sequence shown here is derived from an EMBL/GenBank/DDBJ whole genome shotgun (WGS) entry which is preliminary data.</text>
</comment>
<dbReference type="InterPro" id="IPR021486">
    <property type="entry name" value="DUF3139"/>
</dbReference>
<reference evidence="2 3" key="1">
    <citation type="submission" date="2021-06" db="EMBL/GenBank/DDBJ databases">
        <title>Bacillus sp. RD4P76, an endophyte from a halophyte.</title>
        <authorList>
            <person name="Sun J.-Q."/>
        </authorList>
    </citation>
    <scope>NUCLEOTIDE SEQUENCE [LARGE SCALE GENOMIC DNA]</scope>
    <source>
        <strain evidence="2 3">CGMCC 1.15917</strain>
    </source>
</reference>
<dbReference type="Proteomes" id="UP000784880">
    <property type="component" value="Unassembled WGS sequence"/>
</dbReference>
<protein>
    <submittedName>
        <fullName evidence="2">DUF3139 domain-containing protein</fullName>
    </submittedName>
</protein>
<keyword evidence="1" id="KW-1133">Transmembrane helix</keyword>
<organism evidence="2 3">
    <name type="scientific">Evansella tamaricis</name>
    <dbReference type="NCBI Taxonomy" id="2069301"/>
    <lineage>
        <taxon>Bacteria</taxon>
        <taxon>Bacillati</taxon>
        <taxon>Bacillota</taxon>
        <taxon>Bacilli</taxon>
        <taxon>Bacillales</taxon>
        <taxon>Bacillaceae</taxon>
        <taxon>Evansella</taxon>
    </lineage>
</organism>
<dbReference type="RefSeq" id="WP_217064493.1">
    <property type="nucleotide sequence ID" value="NZ_JAHQCS010000038.1"/>
</dbReference>
<keyword evidence="3" id="KW-1185">Reference proteome</keyword>
<keyword evidence="1" id="KW-0812">Transmembrane</keyword>
<feature type="transmembrane region" description="Helical" evidence="1">
    <location>
        <begin position="12"/>
        <end position="32"/>
    </location>
</feature>
<dbReference type="Pfam" id="PF11337">
    <property type="entry name" value="DUF3139"/>
    <property type="match status" value="1"/>
</dbReference>
<evidence type="ECO:0000313" key="2">
    <source>
        <dbReference type="EMBL" id="MBU9710603.1"/>
    </source>
</evidence>
<gene>
    <name evidence="2" type="ORF">KS419_02450</name>
</gene>